<evidence type="ECO:0000256" key="4">
    <source>
        <dbReference type="ARBA" id="ARBA00012173"/>
    </source>
</evidence>
<dbReference type="UniPathway" id="UPA00253">
    <property type="reaction ID" value="UER00326"/>
</dbReference>
<dbReference type="PATRIC" id="fig|1056807.3.peg.2130"/>
<evidence type="ECO:0000256" key="2">
    <source>
        <dbReference type="ARBA" id="ARBA00004950"/>
    </source>
</evidence>
<dbReference type="EMBL" id="CP094242">
    <property type="protein sequence ID" value="UNV87809.1"/>
    <property type="molecule type" value="Genomic_DNA"/>
</dbReference>
<evidence type="ECO:0000313" key="15">
    <source>
        <dbReference type="EMBL" id="UNV87809.1"/>
    </source>
</evidence>
<keyword evidence="8 11" id="KW-0560">Oxidoreductase</keyword>
<comment type="pathway">
    <text evidence="2 11">Cofactor biosynthesis; NAD(+) biosynthesis; iminoaspartate from L-aspartate (oxidase route): step 1/1.</text>
</comment>
<dbReference type="InterPro" id="IPR015939">
    <property type="entry name" value="Fum_Rdtase/Succ_DH_flav-like_C"/>
</dbReference>
<dbReference type="PANTHER" id="PTHR42716">
    <property type="entry name" value="L-ASPARTATE OXIDASE"/>
    <property type="match status" value="1"/>
</dbReference>
<dbReference type="InterPro" id="IPR027477">
    <property type="entry name" value="Succ_DH/fumarate_Rdtase_cat_sf"/>
</dbReference>
<dbReference type="InterPro" id="IPR003953">
    <property type="entry name" value="FAD-dep_OxRdtase_2_FAD-bd"/>
</dbReference>
<dbReference type="PANTHER" id="PTHR42716:SF2">
    <property type="entry name" value="L-ASPARTATE OXIDASE, CHLOROPLASTIC"/>
    <property type="match status" value="1"/>
</dbReference>
<comment type="function">
    <text evidence="11">Catalyzes the oxidation of L-aspartate to iminoaspartate.</text>
</comment>
<dbReference type="SUPFAM" id="SSF56425">
    <property type="entry name" value="Succinate dehydrogenase/fumarate reductase flavoprotein, catalytic domain"/>
    <property type="match status" value="1"/>
</dbReference>
<dbReference type="AlphaFoldDB" id="A0A0C1GIB0"/>
<evidence type="ECO:0000259" key="12">
    <source>
        <dbReference type="Pfam" id="PF00890"/>
    </source>
</evidence>
<keyword evidence="7 11" id="KW-0274">FAD</keyword>
<keyword evidence="6 11" id="KW-0662">Pyridine nucleotide biosynthesis</keyword>
<keyword evidence="5 11" id="KW-0285">Flavoprotein</keyword>
<feature type="domain" description="FAD-dependent oxidoreductase 2 FAD-binding" evidence="12">
    <location>
        <begin position="6"/>
        <end position="379"/>
    </location>
</feature>
<dbReference type="GO" id="GO:0034628">
    <property type="term" value="P:'de novo' NAD+ biosynthetic process from L-aspartate"/>
    <property type="evidence" value="ECO:0007669"/>
    <property type="project" value="TreeGrafter"/>
</dbReference>
<evidence type="ECO:0000313" key="17">
    <source>
        <dbReference type="Proteomes" id="UP000829504"/>
    </source>
</evidence>
<dbReference type="InterPro" id="IPR036188">
    <property type="entry name" value="FAD/NAD-bd_sf"/>
</dbReference>
<dbReference type="InterPro" id="IPR037099">
    <property type="entry name" value="Fum_R/Succ_DH_flav-like_C_sf"/>
</dbReference>
<dbReference type="Pfam" id="PF00890">
    <property type="entry name" value="FAD_binding_2"/>
    <property type="match status" value="1"/>
</dbReference>
<evidence type="ECO:0000259" key="13">
    <source>
        <dbReference type="Pfam" id="PF02910"/>
    </source>
</evidence>
<evidence type="ECO:0000256" key="6">
    <source>
        <dbReference type="ARBA" id="ARBA00022642"/>
    </source>
</evidence>
<evidence type="ECO:0000256" key="10">
    <source>
        <dbReference type="NCBIfam" id="TIGR00551"/>
    </source>
</evidence>
<name>A0A0C1GIB0_9NEIS</name>
<dbReference type="NCBIfam" id="TIGR00551">
    <property type="entry name" value="nadB"/>
    <property type="match status" value="1"/>
</dbReference>
<comment type="similarity">
    <text evidence="3 11">Belongs to the FAD-dependent oxidoreductase 2 family. NadB subfamily.</text>
</comment>
<evidence type="ECO:0000256" key="8">
    <source>
        <dbReference type="ARBA" id="ARBA00023002"/>
    </source>
</evidence>
<reference evidence="15 17" key="2">
    <citation type="submission" date="2022-03" db="EMBL/GenBank/DDBJ databases">
        <title>Genome sequencing of Morococcus cerebrosus.</title>
        <authorList>
            <person name="Baek M.-G."/>
            <person name="Yi H."/>
        </authorList>
    </citation>
    <scope>NUCLEOTIDE SEQUENCE [LARGE SCALE GENOMIC DNA]</scope>
    <source>
        <strain evidence="15 17">CIP 81.93</strain>
    </source>
</reference>
<dbReference type="InterPro" id="IPR005288">
    <property type="entry name" value="NadB"/>
</dbReference>
<dbReference type="Gene3D" id="1.20.58.100">
    <property type="entry name" value="Fumarate reductase/succinate dehydrogenase flavoprotein-like, C-terminal domain"/>
    <property type="match status" value="1"/>
</dbReference>
<dbReference type="FunFam" id="3.90.700.10:FF:000002">
    <property type="entry name" value="L-aspartate oxidase"/>
    <property type="match status" value="1"/>
</dbReference>
<gene>
    <name evidence="15" type="primary">nadB</name>
    <name evidence="14" type="ORF">MCC93_22220</name>
    <name evidence="15" type="ORF">MON37_02370</name>
</gene>
<reference evidence="14 16" key="1">
    <citation type="submission" date="2014-12" db="EMBL/GenBank/DDBJ databases">
        <title>Genome sequence of Morococcus cerebrosus.</title>
        <authorList>
            <person name="Shin S.-K."/>
            <person name="Yi H."/>
        </authorList>
    </citation>
    <scope>NUCLEOTIDE SEQUENCE [LARGE SCALE GENOMIC DNA]</scope>
    <source>
        <strain evidence="14 16">CIP 81.93</strain>
    </source>
</reference>
<dbReference type="RefSeq" id="WP_039409572.1">
    <property type="nucleotide sequence ID" value="NZ_CP094242.1"/>
</dbReference>
<comment type="subcellular location">
    <subcellularLocation>
        <location evidence="11">Cytoplasm</location>
    </subcellularLocation>
</comment>
<dbReference type="Gene3D" id="3.90.700.10">
    <property type="entry name" value="Succinate dehydrogenase/fumarate reductase flavoprotein, catalytic domain"/>
    <property type="match status" value="1"/>
</dbReference>
<dbReference type="GO" id="GO:0005737">
    <property type="term" value="C:cytoplasm"/>
    <property type="evidence" value="ECO:0007669"/>
    <property type="project" value="UniProtKB-SubCell"/>
</dbReference>
<evidence type="ECO:0000256" key="7">
    <source>
        <dbReference type="ARBA" id="ARBA00022827"/>
    </source>
</evidence>
<dbReference type="GO" id="GO:0008734">
    <property type="term" value="F:L-aspartate oxidase activity"/>
    <property type="evidence" value="ECO:0007669"/>
    <property type="project" value="UniProtKB-UniRule"/>
</dbReference>
<evidence type="ECO:0000313" key="14">
    <source>
        <dbReference type="EMBL" id="KIC06325.1"/>
    </source>
</evidence>
<dbReference type="PRINTS" id="PR00368">
    <property type="entry name" value="FADPNR"/>
</dbReference>
<evidence type="ECO:0000256" key="5">
    <source>
        <dbReference type="ARBA" id="ARBA00022630"/>
    </source>
</evidence>
<dbReference type="EC" id="1.4.3.16" evidence="4 10"/>
<dbReference type="SUPFAM" id="SSF46977">
    <property type="entry name" value="Succinate dehydrogenase/fumarate reductase flavoprotein C-terminal domain"/>
    <property type="match status" value="1"/>
</dbReference>
<evidence type="ECO:0000256" key="11">
    <source>
        <dbReference type="RuleBase" id="RU362049"/>
    </source>
</evidence>
<proteinExistence type="inferred from homology"/>
<protein>
    <recommendedName>
        <fullName evidence="4 10">L-aspartate oxidase</fullName>
        <ecNumber evidence="4 10">1.4.3.16</ecNumber>
    </recommendedName>
</protein>
<dbReference type="Pfam" id="PF02910">
    <property type="entry name" value="Succ_DH_flav_C"/>
    <property type="match status" value="1"/>
</dbReference>
<accession>A0A0C1GIB0</accession>
<organism evidence="14 16">
    <name type="scientific">Morococcus cerebrosus</name>
    <dbReference type="NCBI Taxonomy" id="1056807"/>
    <lineage>
        <taxon>Bacteria</taxon>
        <taxon>Pseudomonadati</taxon>
        <taxon>Pseudomonadota</taxon>
        <taxon>Betaproteobacteria</taxon>
        <taxon>Neisseriales</taxon>
        <taxon>Neisseriaceae</taxon>
        <taxon>Morococcus</taxon>
    </lineage>
</organism>
<evidence type="ECO:0000313" key="16">
    <source>
        <dbReference type="Proteomes" id="UP000031390"/>
    </source>
</evidence>
<evidence type="ECO:0000256" key="9">
    <source>
        <dbReference type="ARBA" id="ARBA00048305"/>
    </source>
</evidence>
<dbReference type="SUPFAM" id="SSF51905">
    <property type="entry name" value="FAD/NAD(P)-binding domain"/>
    <property type="match status" value="1"/>
</dbReference>
<keyword evidence="17" id="KW-1185">Reference proteome</keyword>
<dbReference type="Proteomes" id="UP000031390">
    <property type="component" value="Unassembled WGS sequence"/>
</dbReference>
<dbReference type="Gene3D" id="3.50.50.60">
    <property type="entry name" value="FAD/NAD(P)-binding domain"/>
    <property type="match status" value="1"/>
</dbReference>
<comment type="cofactor">
    <cofactor evidence="1 11">
        <name>FAD</name>
        <dbReference type="ChEBI" id="CHEBI:57692"/>
    </cofactor>
</comment>
<sequence>MQTDCDVLIAGNGLAALTLALSLPESFRIVILCKNRLDDTASRHAQGGIAAAWSGEDDIEKHVADTLEAGAGLCDEAAVRAILSQGKPAIEWLLAQGVAFDQNNNDLHLTREGGHTCRRIAHVADYTGEAVMQSLIAQIRRRPNIRVCERQMALDVQTESGSACGLTVLDRRTQETYSIRASHTVLAGGGLGQIYAATTTPPECTGDAIAMAIRAGCAVENLEFIQFHPTGLARSSENGRTFLISEAVRGEGGILINQAGERFMPHYDRRAELAPRDIVARAIAAEIAKQTQDFVSLDISHQPAEFVRQHFPSIHRHCLSQCDLDITRQAIPVSPVQHYTCGGIQTDPCGRTSLPQLYALGETACTGLHGANRLASNSLLECVVTARLAAQTIADGQAFQTAPPQRSSESPSAEAGIFSDDLQNTFSRHVLQAFNQRHLGILRNDIGLRHAIAQLRLWKQNQAEPHTASEYENRNLIECSLAVAQAAYARRQNIGAHFNTDLTERVEWKKQAAG</sequence>
<evidence type="ECO:0000256" key="3">
    <source>
        <dbReference type="ARBA" id="ARBA00008562"/>
    </source>
</evidence>
<evidence type="ECO:0000256" key="1">
    <source>
        <dbReference type="ARBA" id="ARBA00001974"/>
    </source>
</evidence>
<dbReference type="EMBL" id="JUFZ01000107">
    <property type="protein sequence ID" value="KIC06325.1"/>
    <property type="molecule type" value="Genomic_DNA"/>
</dbReference>
<feature type="domain" description="Fumarate reductase/succinate dehydrogenase flavoprotein-like C-terminal" evidence="13">
    <location>
        <begin position="430"/>
        <end position="507"/>
    </location>
</feature>
<comment type="catalytic activity">
    <reaction evidence="9">
        <text>L-aspartate + O2 = iminosuccinate + H2O2</text>
        <dbReference type="Rhea" id="RHEA:25876"/>
        <dbReference type="ChEBI" id="CHEBI:15379"/>
        <dbReference type="ChEBI" id="CHEBI:16240"/>
        <dbReference type="ChEBI" id="CHEBI:29991"/>
        <dbReference type="ChEBI" id="CHEBI:77875"/>
        <dbReference type="EC" id="1.4.3.16"/>
    </reaction>
    <physiologicalReaction direction="left-to-right" evidence="9">
        <dbReference type="Rhea" id="RHEA:25877"/>
    </physiologicalReaction>
</comment>
<dbReference type="Proteomes" id="UP000829504">
    <property type="component" value="Chromosome"/>
</dbReference>